<sequence>MDDIETSYSHSKSPPSFFRILRRGQPEENFEETAPLTSEVALSHEGDYNRRLWQCVLKRFKD</sequence>
<dbReference type="RefSeq" id="XP_013023163.1">
    <property type="nucleotide sequence ID" value="XM_013167709.1"/>
</dbReference>
<gene>
    <name evidence="1" type="ORF">SPOG_00201</name>
</gene>
<accession>S9X3U8</accession>
<dbReference type="HOGENOM" id="CLU_2905450_0_0_1"/>
<dbReference type="AlphaFoldDB" id="S9X3U8"/>
<dbReference type="Proteomes" id="UP000015464">
    <property type="component" value="Unassembled WGS sequence"/>
</dbReference>
<dbReference type="EMBL" id="KE546990">
    <property type="protein sequence ID" value="EPY51777.1"/>
    <property type="molecule type" value="Genomic_DNA"/>
</dbReference>
<organism evidence="1 2">
    <name type="scientific">Schizosaccharomyces cryophilus (strain OY26 / ATCC MYA-4695 / CBS 11777 / NBRC 106824 / NRRL Y48691)</name>
    <name type="common">Fission yeast</name>
    <dbReference type="NCBI Taxonomy" id="653667"/>
    <lineage>
        <taxon>Eukaryota</taxon>
        <taxon>Fungi</taxon>
        <taxon>Dikarya</taxon>
        <taxon>Ascomycota</taxon>
        <taxon>Taphrinomycotina</taxon>
        <taxon>Schizosaccharomycetes</taxon>
        <taxon>Schizosaccharomycetales</taxon>
        <taxon>Schizosaccharomycetaceae</taxon>
        <taxon>Schizosaccharomyces</taxon>
    </lineage>
</organism>
<reference evidence="1 2" key="1">
    <citation type="journal article" date="2011" name="Science">
        <title>Comparative functional genomics of the fission yeasts.</title>
        <authorList>
            <person name="Rhind N."/>
            <person name="Chen Z."/>
            <person name="Yassour M."/>
            <person name="Thompson D.A."/>
            <person name="Haas B.J."/>
            <person name="Habib N."/>
            <person name="Wapinski I."/>
            <person name="Roy S."/>
            <person name="Lin M.F."/>
            <person name="Heiman D.I."/>
            <person name="Young S.K."/>
            <person name="Furuya K."/>
            <person name="Guo Y."/>
            <person name="Pidoux A."/>
            <person name="Chen H.M."/>
            <person name="Robbertse B."/>
            <person name="Goldberg J.M."/>
            <person name="Aoki K."/>
            <person name="Bayne E.H."/>
            <person name="Berlin A.M."/>
            <person name="Desjardins C.A."/>
            <person name="Dobbs E."/>
            <person name="Dukaj L."/>
            <person name="Fan L."/>
            <person name="FitzGerald M.G."/>
            <person name="French C."/>
            <person name="Gujja S."/>
            <person name="Hansen K."/>
            <person name="Keifenheim D."/>
            <person name="Levin J.Z."/>
            <person name="Mosher R.A."/>
            <person name="Mueller C.A."/>
            <person name="Pfiffner J."/>
            <person name="Priest M."/>
            <person name="Russ C."/>
            <person name="Smialowska A."/>
            <person name="Swoboda P."/>
            <person name="Sykes S.M."/>
            <person name="Vaughn M."/>
            <person name="Vengrova S."/>
            <person name="Yoder R."/>
            <person name="Zeng Q."/>
            <person name="Allshire R."/>
            <person name="Baulcombe D."/>
            <person name="Birren B.W."/>
            <person name="Brown W."/>
            <person name="Ekwall K."/>
            <person name="Kellis M."/>
            <person name="Leatherwood J."/>
            <person name="Levin H."/>
            <person name="Margalit H."/>
            <person name="Martienssen R."/>
            <person name="Nieduszynski C.A."/>
            <person name="Spatafora J.W."/>
            <person name="Friedman N."/>
            <person name="Dalgaard J.Z."/>
            <person name="Baumann P."/>
            <person name="Niki H."/>
            <person name="Regev A."/>
            <person name="Nusbaum C."/>
        </authorList>
    </citation>
    <scope>NUCLEOTIDE SEQUENCE [LARGE SCALE GENOMIC DNA]</scope>
    <source>
        <strain evidence="2">OY26 / ATCC MYA-4695 / CBS 11777 / NBRC 106824 / NRRL Y48691</strain>
    </source>
</reference>
<proteinExistence type="predicted"/>
<name>S9X3U8_SCHCR</name>
<evidence type="ECO:0000313" key="1">
    <source>
        <dbReference type="EMBL" id="EPY51777.1"/>
    </source>
</evidence>
<dbReference type="GeneID" id="25034533"/>
<protein>
    <submittedName>
        <fullName evidence="1">Uncharacterized protein</fullName>
    </submittedName>
</protein>
<evidence type="ECO:0000313" key="2">
    <source>
        <dbReference type="Proteomes" id="UP000015464"/>
    </source>
</evidence>
<keyword evidence="2" id="KW-1185">Reference proteome</keyword>